<evidence type="ECO:0000313" key="1">
    <source>
        <dbReference type="EMBL" id="KAK1170639.1"/>
    </source>
</evidence>
<keyword evidence="2" id="KW-1185">Reference proteome</keyword>
<accession>A0AAD8LPD1</accession>
<evidence type="ECO:0000313" key="2">
    <source>
        <dbReference type="Proteomes" id="UP001230051"/>
    </source>
</evidence>
<reference evidence="1" key="1">
    <citation type="submission" date="2022-02" db="EMBL/GenBank/DDBJ databases">
        <title>Atlantic sturgeon de novo genome assembly.</title>
        <authorList>
            <person name="Stock M."/>
            <person name="Klopp C."/>
            <person name="Guiguen Y."/>
            <person name="Cabau C."/>
            <person name="Parinello H."/>
            <person name="Santidrian Yebra-Pimentel E."/>
            <person name="Kuhl H."/>
            <person name="Dirks R.P."/>
            <person name="Guessner J."/>
            <person name="Wuertz S."/>
            <person name="Du K."/>
            <person name="Schartl M."/>
        </authorList>
    </citation>
    <scope>NUCLEOTIDE SEQUENCE</scope>
    <source>
        <strain evidence="1">STURGEONOMICS-FGT-2020</strain>
        <tissue evidence="1">Whole blood</tissue>
    </source>
</reference>
<proteinExistence type="predicted"/>
<dbReference type="EMBL" id="JAGXEW010000006">
    <property type="protein sequence ID" value="KAK1170639.1"/>
    <property type="molecule type" value="Genomic_DNA"/>
</dbReference>
<name>A0AAD8LPD1_ACIOX</name>
<protein>
    <submittedName>
        <fullName evidence="1">Uncharacterized protein</fullName>
    </submittedName>
</protein>
<organism evidence="1 2">
    <name type="scientific">Acipenser oxyrinchus oxyrinchus</name>
    <dbReference type="NCBI Taxonomy" id="40147"/>
    <lineage>
        <taxon>Eukaryota</taxon>
        <taxon>Metazoa</taxon>
        <taxon>Chordata</taxon>
        <taxon>Craniata</taxon>
        <taxon>Vertebrata</taxon>
        <taxon>Euteleostomi</taxon>
        <taxon>Actinopterygii</taxon>
        <taxon>Chondrostei</taxon>
        <taxon>Acipenseriformes</taxon>
        <taxon>Acipenseridae</taxon>
        <taxon>Acipenser</taxon>
    </lineage>
</organism>
<dbReference type="AlphaFoldDB" id="A0AAD8LPD1"/>
<sequence length="218" mass="25123">MYFTVFCKSSSACIRHLRWSEKRKSSGGETPLKKQRSFTVAMDHCSNAIVINSDDYERNVSELSKEWAKPQPNENHIKMLLKEAHEGRRMWLSTVSSGDMKTVMDKFACFEQRKYGEDFLDVFRYMENNTKYDKGKGEKTRTVFVVKQNIPDDEVEKHAATTRGTAPHLVLFSEDRRLKEAVVVGDSVTMFCQAETILDAVAVILAVYYVFDFSYPEI</sequence>
<gene>
    <name evidence="1" type="ORF">AOXY_G7549</name>
</gene>
<dbReference type="Proteomes" id="UP001230051">
    <property type="component" value="Unassembled WGS sequence"/>
</dbReference>
<comment type="caution">
    <text evidence="1">The sequence shown here is derived from an EMBL/GenBank/DDBJ whole genome shotgun (WGS) entry which is preliminary data.</text>
</comment>